<dbReference type="PANTHER" id="PTHR11532">
    <property type="entry name" value="PROTEASE M14 CARBOXYPEPTIDASE"/>
    <property type="match status" value="1"/>
</dbReference>
<dbReference type="PATRIC" id="fig|1434119.4.peg.3025"/>
<evidence type="ECO:0000313" key="3">
    <source>
        <dbReference type="EMBL" id="AKB32996.1"/>
    </source>
</evidence>
<evidence type="ECO:0000313" key="4">
    <source>
        <dbReference type="Proteomes" id="UP000033092"/>
    </source>
</evidence>
<dbReference type="Pfam" id="PF13360">
    <property type="entry name" value="PQQ_2"/>
    <property type="match status" value="1"/>
</dbReference>
<evidence type="ECO:0000259" key="2">
    <source>
        <dbReference type="PROSITE" id="PS50222"/>
    </source>
</evidence>
<feature type="domain" description="PKD" evidence="1">
    <location>
        <begin position="907"/>
        <end position="955"/>
    </location>
</feature>
<dbReference type="CDD" id="cd10276">
    <property type="entry name" value="BamB_YfgL"/>
    <property type="match status" value="1"/>
</dbReference>
<dbReference type="GO" id="GO:0005615">
    <property type="term" value="C:extracellular space"/>
    <property type="evidence" value="ECO:0007669"/>
    <property type="project" value="TreeGrafter"/>
</dbReference>
<dbReference type="InterPro" id="IPR032675">
    <property type="entry name" value="LRR_dom_sf"/>
</dbReference>
<feature type="domain" description="PKD" evidence="1">
    <location>
        <begin position="698"/>
        <end position="754"/>
    </location>
</feature>
<dbReference type="Pfam" id="PF13306">
    <property type="entry name" value="LRR_5"/>
    <property type="match status" value="3"/>
</dbReference>
<accession>A0A0E3LB18</accession>
<name>A0A0E3LB18_9EURY</name>
<reference evidence="3 4" key="1">
    <citation type="submission" date="2014-07" db="EMBL/GenBank/DDBJ databases">
        <title>Methanogenic archaea and the global carbon cycle.</title>
        <authorList>
            <person name="Henriksen J.R."/>
            <person name="Luke J."/>
            <person name="Reinhart S."/>
            <person name="Benedict M.N."/>
            <person name="Youngblut N.D."/>
            <person name="Metcalf M.E."/>
            <person name="Whitaker R.J."/>
            <person name="Metcalf W.W."/>
        </authorList>
    </citation>
    <scope>NUCLEOTIDE SEQUENCE [LARGE SCALE GENOMIC DNA]</scope>
    <source>
        <strain evidence="3 4">HI350</strain>
    </source>
</reference>
<dbReference type="PANTHER" id="PTHR11532:SF57">
    <property type="entry name" value="CARBOXYPEPTIDASE D, B"/>
    <property type="match status" value="1"/>
</dbReference>
<dbReference type="PROSITE" id="PS50222">
    <property type="entry name" value="EF_HAND_2"/>
    <property type="match status" value="1"/>
</dbReference>
<dbReference type="FunFam" id="2.60.40.10:FF:000270">
    <property type="entry name" value="Cell surface protein"/>
    <property type="match status" value="3"/>
</dbReference>
<dbReference type="Gene3D" id="2.40.10.480">
    <property type="match status" value="1"/>
</dbReference>
<dbReference type="GO" id="GO:0005509">
    <property type="term" value="F:calcium ion binding"/>
    <property type="evidence" value="ECO:0007669"/>
    <property type="project" value="InterPro"/>
</dbReference>
<dbReference type="CDD" id="cd00146">
    <property type="entry name" value="PKD"/>
    <property type="match status" value="5"/>
</dbReference>
<feature type="domain" description="PKD" evidence="1">
    <location>
        <begin position="1331"/>
        <end position="1400"/>
    </location>
</feature>
<dbReference type="FunFam" id="3.80.10.10:FF:001088">
    <property type="entry name" value="Cell surface protein"/>
    <property type="match status" value="1"/>
</dbReference>
<dbReference type="Gene3D" id="3.40.50.12480">
    <property type="match status" value="1"/>
</dbReference>
<dbReference type="SUPFAM" id="SSF49299">
    <property type="entry name" value="PKD domain"/>
    <property type="match status" value="5"/>
</dbReference>
<proteinExistence type="predicted"/>
<dbReference type="InterPro" id="IPR002372">
    <property type="entry name" value="PQQ_rpt_dom"/>
</dbReference>
<dbReference type="Gene3D" id="2.130.10.10">
    <property type="entry name" value="YVTN repeat-like/Quinoprotein amine dehydrogenase"/>
    <property type="match status" value="1"/>
</dbReference>
<dbReference type="InterPro" id="IPR000601">
    <property type="entry name" value="PKD_dom"/>
</dbReference>
<dbReference type="InterPro" id="IPR002048">
    <property type="entry name" value="EF_hand_dom"/>
</dbReference>
<feature type="domain" description="PKD" evidence="1">
    <location>
        <begin position="1242"/>
        <end position="1310"/>
    </location>
</feature>
<dbReference type="InterPro" id="IPR022409">
    <property type="entry name" value="PKD/Chitinase_dom"/>
</dbReference>
<dbReference type="InterPro" id="IPR035986">
    <property type="entry name" value="PKD_dom_sf"/>
</dbReference>
<dbReference type="GO" id="GO:0006518">
    <property type="term" value="P:peptide metabolic process"/>
    <property type="evidence" value="ECO:0007669"/>
    <property type="project" value="TreeGrafter"/>
</dbReference>
<dbReference type="EMBL" id="CP009507">
    <property type="protein sequence ID" value="AKB32996.1"/>
    <property type="molecule type" value="Genomic_DNA"/>
</dbReference>
<dbReference type="SUPFAM" id="SSF50998">
    <property type="entry name" value="Quinoprotein alcohol dehydrogenase-like"/>
    <property type="match status" value="1"/>
</dbReference>
<dbReference type="RefSeq" id="WP_148705550.1">
    <property type="nucleotide sequence ID" value="NZ_CP009507.1"/>
</dbReference>
<dbReference type="FunFam" id="2.40.10.480:FF:000005">
    <property type="entry name" value="Cell surface protein"/>
    <property type="match status" value="1"/>
</dbReference>
<dbReference type="SMART" id="SM00089">
    <property type="entry name" value="PKD"/>
    <property type="match status" value="5"/>
</dbReference>
<dbReference type="InterPro" id="IPR013783">
    <property type="entry name" value="Ig-like_fold"/>
</dbReference>
<dbReference type="Gene3D" id="2.60.40.10">
    <property type="entry name" value="Immunoglobulins"/>
    <property type="match status" value="5"/>
</dbReference>
<dbReference type="InterPro" id="IPR018391">
    <property type="entry name" value="PQQ_b-propeller_rpt"/>
</dbReference>
<dbReference type="GO" id="GO:0016485">
    <property type="term" value="P:protein processing"/>
    <property type="evidence" value="ECO:0007669"/>
    <property type="project" value="TreeGrafter"/>
</dbReference>
<dbReference type="Gene3D" id="3.80.10.10">
    <property type="entry name" value="Ribonuclease Inhibitor"/>
    <property type="match status" value="3"/>
</dbReference>
<protein>
    <submittedName>
        <fullName evidence="3">Chitin binding protein</fullName>
    </submittedName>
</protein>
<dbReference type="SUPFAM" id="SSF52058">
    <property type="entry name" value="L domain-like"/>
    <property type="match status" value="2"/>
</dbReference>
<gene>
    <name evidence="3" type="ORF">MSSIH_2306</name>
</gene>
<organism evidence="3 4">
    <name type="scientific">Methanosarcina siciliae HI350</name>
    <dbReference type="NCBI Taxonomy" id="1434119"/>
    <lineage>
        <taxon>Archaea</taxon>
        <taxon>Methanobacteriati</taxon>
        <taxon>Methanobacteriota</taxon>
        <taxon>Stenosarchaea group</taxon>
        <taxon>Methanomicrobia</taxon>
        <taxon>Methanosarcinales</taxon>
        <taxon>Methanosarcinaceae</taxon>
        <taxon>Methanosarcina</taxon>
    </lineage>
</organism>
<dbReference type="InterPro" id="IPR026906">
    <property type="entry name" value="LRR_5"/>
</dbReference>
<sequence length="1624" mass="171394">MNKNTLKIFLICVTLLLVAAAQPVLGSDWFTFQNDNYNSGITDEAGPIGNNGDYAFAVLTSSSGMAGIDTTPVVAGDVVYTAAMGKAFAFNKTTGDEIWNTSLSGGFVLSTPVIADGKIFIGTNNGVIAAYDISNGTRAWINSTGLGGDKAQVNTPIVYDEGNIYFGTWFASGTGSYYCVNATNGSFVWERACTSSAGYYWSGACVVGDYLVYGGDDGHLVSVNKYTGAAAEDVSTSMIFDSGTGNIRSSLSYDQSTGRLYFAAGSTCYYVGFNPGTGAFVKTVKGTGTMTGDSTSTPAVYNDRVYVGCGGSLYCLDADSLQIIWSYAAGGQVQSSPAISTYYDDGDGEIYIYFTTNDYSSGMYCLKDMPGNTEPIEQFTFFPPSSMKQYSLQGAAISDGMVYYGNDAGYMFGLEDPDICFAANTTYGSAPLTVQFTDKSAGATEWQWDFDNDGNVDSTEQNPVYTYNVTGNYSVNLTITKSTGSVQELKTDYITVIDATPLEDYLLYTNSSTSVTITGYTGPAGDLVIPSEIDGLPVTAIAKNALSGSPLTSVVIPDSVTSMGAGAFNNCDDLTSIDMGGITYITNNGLRNCPSLETLTLGSGFNMIYGYGIRDCPALNAMIFEGNAPGLSGTWNYNAPNIVMYYYENATGFSTPTMSGKPCYPVGSPTADFSTNGVSGGSAPLTVQYTYTGVGANALSWYFDDDATVDSTARNPSYTYDTPGTYAVSLYVSNPWGSDSVLRTDYITVTEGRADGWAYTSDGTSVTITGYSGPDSNMTIPGEIDGLPVTTIGDSACKGLTSLTSVVIPDNVTTIDDSAFYGCTALTTMIFNGNAPTTVGSSWASGTNLVAYYYEGATGFTTPTWNGVPCYPVGVPTADFTSSAVYGTAPLTLTFTYTSVGANALAWDYNNNGTVDSTEREPSNTYDTVGTYSVSLNVSNPWGNDSEVKTAYITVVEPVGNFTYTSDGTSVTITGYSGPGGDVVIPDTIVGLPVTVIGGSVFKNVALTSVVIPDSVTTIGDSAFYGCSGLTSVPIGNNVTSIGNYAFYKCSGLTSVVIPDSVTSIGGSAFYECNGLTSVVIPDSVTSIGGSAFYQCSGLTSVTIGNNVTSLGERTFYRCRALTSVTIGNSVTSIGDYAFQNVAFTSVVIPDSVTSIGVRAFRGCSGLTSVTIGNNLTSIGNVAFEGCSALTSMVFTGNAPTTVSSNWASNSPNIVAYYYEDATGFTTPTWKSVACYPLTAAPVADFEANVTSGIRPLIVNFTDLSTRSPETWEWDFNNDGTVDSTEQNPSYTYTSAGTYTVNLTVANANGTDSEVKIDYITVSESSTPEELVAAFTADVVTGTAPLTVNFTDQSTGSPTAWAWDFDSDGNVDSTEQNTSYTYNAAGNYTVNLTVENEAGSDFELKSDYIEISEASGSTVTLYFDPESSSVSENESTEINLVASNFPAGLSGYNLTVAIDDPAVAEIVNIEYPTWALITENSTLPGTSIYMKTVDLEDAIQEGAANVVLATLTVSGKKKGSANLSIGAKRLEEDSGDSIEPALLTGTIEVTLLSPLPDQEYAPRDLDGDGLYEDLTGNGEFSFVDIVAYFHNMDWIEENMPVEYFDFNGNGRIDFDDVVDMFAMI</sequence>
<dbReference type="InterPro" id="IPR015943">
    <property type="entry name" value="WD40/YVTN_repeat-like_dom_sf"/>
</dbReference>
<dbReference type="InterPro" id="IPR050753">
    <property type="entry name" value="Peptidase_M14_domain"/>
</dbReference>
<dbReference type="PROSITE" id="PS00018">
    <property type="entry name" value="EF_HAND_1"/>
    <property type="match status" value="1"/>
</dbReference>
<evidence type="ECO:0000259" key="1">
    <source>
        <dbReference type="PROSITE" id="PS50093"/>
    </source>
</evidence>
<dbReference type="GeneID" id="41606423"/>
<dbReference type="PROSITE" id="PS50093">
    <property type="entry name" value="PKD"/>
    <property type="match status" value="5"/>
</dbReference>
<dbReference type="InterPro" id="IPR011047">
    <property type="entry name" value="Quinoprotein_ADH-like_sf"/>
</dbReference>
<dbReference type="GO" id="GO:0004181">
    <property type="term" value="F:metallocarboxypeptidase activity"/>
    <property type="evidence" value="ECO:0007669"/>
    <property type="project" value="TreeGrafter"/>
</dbReference>
<dbReference type="Pfam" id="PF18911">
    <property type="entry name" value="PKD_4"/>
    <property type="match status" value="4"/>
</dbReference>
<dbReference type="HOGENOM" id="CLU_237670_0_0_2"/>
<dbReference type="KEGG" id="msz:MSSIH_2306"/>
<feature type="domain" description="PKD" evidence="1">
    <location>
        <begin position="446"/>
        <end position="485"/>
    </location>
</feature>
<dbReference type="InterPro" id="IPR018247">
    <property type="entry name" value="EF_Hand_1_Ca_BS"/>
</dbReference>
<feature type="domain" description="EF-hand" evidence="2">
    <location>
        <begin position="1604"/>
        <end position="1624"/>
    </location>
</feature>
<dbReference type="SMART" id="SM00564">
    <property type="entry name" value="PQQ"/>
    <property type="match status" value="5"/>
</dbReference>
<dbReference type="Proteomes" id="UP000033092">
    <property type="component" value="Chromosome"/>
</dbReference>